<organism evidence="7 8">
    <name type="scientific">Caenorhabditis elegans</name>
    <dbReference type="NCBI Taxonomy" id="6239"/>
    <lineage>
        <taxon>Eukaryota</taxon>
        <taxon>Metazoa</taxon>
        <taxon>Ecdysozoa</taxon>
        <taxon>Nematoda</taxon>
        <taxon>Chromadorea</taxon>
        <taxon>Rhabditida</taxon>
        <taxon>Rhabditina</taxon>
        <taxon>Rhabditomorpha</taxon>
        <taxon>Rhabditoidea</taxon>
        <taxon>Rhabditidae</taxon>
        <taxon>Peloderinae</taxon>
        <taxon>Caenorhabditis</taxon>
    </lineage>
</organism>
<dbReference type="GO" id="GO:0005634">
    <property type="term" value="C:nucleus"/>
    <property type="evidence" value="ECO:0007669"/>
    <property type="project" value="UniProtKB-ARBA"/>
</dbReference>
<dbReference type="InParanoid" id="Q8MQ07"/>
<dbReference type="PANTHER" id="PTHR13070:SF0">
    <property type="entry name" value="TRNA-SPLICING ENDONUCLEASE SUBUNIT SEN34"/>
    <property type="match status" value="1"/>
</dbReference>
<sequence length="201" mass="23255">MSHEILEVPVNSEKRKVEICHVTGRFFASKSDCPYLESAAHVCLNRNSAEDDKNWHYNSNLLPILDELVAILVEFGFANVIRLETTPDREIQRKTLEISEIPFENSKEFRTKRLVVRDFWKKGYFIADGTRFGGNYLVYTSSPNTCHAEFVLICAPITDEERISAMRCCNQVKKTLLLATTSSESTQPHYTQCTWFRPEFY</sequence>
<dbReference type="GeneID" id="259566"/>
<evidence type="ECO:0000256" key="2">
    <source>
        <dbReference type="ARBA" id="ARBA00012573"/>
    </source>
</evidence>
<dbReference type="PaxDb" id="6239-K08D10.12a"/>
<dbReference type="Pfam" id="PF01974">
    <property type="entry name" value="tRNA_int_endo"/>
    <property type="match status" value="1"/>
</dbReference>
<dbReference type="WormBase" id="K08D10.12a">
    <property type="protein sequence ID" value="CE31711"/>
    <property type="gene ID" value="WBGene00019535"/>
    <property type="gene designation" value="tsen-34"/>
</dbReference>
<evidence type="ECO:0000313" key="9">
    <source>
        <dbReference type="WormBase" id="K08D10.12a"/>
    </source>
</evidence>
<dbReference type="AGR" id="WB:WBGene00019535"/>
<evidence type="ECO:0000256" key="5">
    <source>
        <dbReference type="ARBA" id="ARBA00034031"/>
    </source>
</evidence>
<dbReference type="SUPFAM" id="SSF53032">
    <property type="entry name" value="tRNA-intron endonuclease catalytic domain-like"/>
    <property type="match status" value="1"/>
</dbReference>
<dbReference type="Gene3D" id="3.40.1350.10">
    <property type="match status" value="1"/>
</dbReference>
<comment type="catalytic activity">
    <reaction evidence="5">
        <text>pretRNA = a 3'-half-tRNA molecule with a 5'-OH end + a 5'-half-tRNA molecule with a 2',3'-cyclic phosphate end + an intron with a 2',3'-cyclic phosphate and a 5'-hydroxyl terminus.</text>
        <dbReference type="EC" id="4.6.1.16"/>
    </reaction>
</comment>
<dbReference type="GO" id="GO:0006388">
    <property type="term" value="P:tRNA splicing, via endonucleolytic cleavage and ligation"/>
    <property type="evidence" value="ECO:0007669"/>
    <property type="project" value="InterPro"/>
</dbReference>
<dbReference type="eggNOG" id="KOG4133">
    <property type="taxonomic scope" value="Eukaryota"/>
</dbReference>
<evidence type="ECO:0000256" key="1">
    <source>
        <dbReference type="ARBA" id="ARBA00008078"/>
    </source>
</evidence>
<evidence type="ECO:0000313" key="7">
    <source>
        <dbReference type="EMBL" id="CCD72720.1"/>
    </source>
</evidence>
<reference evidence="7 8" key="1">
    <citation type="journal article" date="1998" name="Science">
        <title>Genome sequence of the nematode C. elegans: a platform for investigating biology.</title>
        <authorList>
            <consortium name="The C. elegans sequencing consortium"/>
            <person name="Sulson J.E."/>
            <person name="Waterston R."/>
        </authorList>
    </citation>
    <scope>NUCLEOTIDE SEQUENCE [LARGE SCALE GENOMIC DNA]</scope>
    <source>
        <strain evidence="7 8">Bristol N2</strain>
    </source>
</reference>
<evidence type="ECO:0000256" key="4">
    <source>
        <dbReference type="ARBA" id="ARBA00023239"/>
    </source>
</evidence>
<keyword evidence="3" id="KW-0819">tRNA processing</keyword>
<dbReference type="PANTHER" id="PTHR13070">
    <property type="entry name" value="TRNA-SPLICING ENDONUCLEASE SUBUNIT SEN34-RELATED"/>
    <property type="match status" value="1"/>
</dbReference>
<evidence type="ECO:0000256" key="3">
    <source>
        <dbReference type="ARBA" id="ARBA00022694"/>
    </source>
</evidence>
<name>Q8MQ07_CAEEL</name>
<dbReference type="FunFam" id="3.40.1350.10:FF:000006">
    <property type="entry name" value="tRNA-splicing endonuclease"/>
    <property type="match status" value="1"/>
</dbReference>
<evidence type="ECO:0000259" key="6">
    <source>
        <dbReference type="Pfam" id="PF01974"/>
    </source>
</evidence>
<keyword evidence="8" id="KW-1185">Reference proteome</keyword>
<dbReference type="CTD" id="259566"/>
<evidence type="ECO:0000313" key="8">
    <source>
        <dbReference type="Proteomes" id="UP000001940"/>
    </source>
</evidence>
<dbReference type="InterPro" id="IPR036167">
    <property type="entry name" value="tRNA_intron_Endo_cat-like_sf"/>
</dbReference>
<dbReference type="FunCoup" id="Q8MQ07">
    <property type="interactions" value="3"/>
</dbReference>
<dbReference type="GO" id="GO:0003676">
    <property type="term" value="F:nucleic acid binding"/>
    <property type="evidence" value="ECO:0007669"/>
    <property type="project" value="InterPro"/>
</dbReference>
<dbReference type="PeptideAtlas" id="Q8MQ07"/>
<dbReference type="EC" id="4.6.1.16" evidence="2"/>
<proteinExistence type="inferred from homology"/>
<dbReference type="OrthoDB" id="10256176at2759"/>
<dbReference type="ExpressionAtlas" id="Q8MQ07">
    <property type="expression patterns" value="baseline"/>
</dbReference>
<protein>
    <recommendedName>
        <fullName evidence="2">tRNA-intron lyase</fullName>
        <ecNumber evidence="2">4.6.1.16</ecNumber>
    </recommendedName>
</protein>
<dbReference type="STRING" id="6239.K08D10.12a.1"/>
<feature type="domain" description="tRNA intron endonuclease catalytic" evidence="6">
    <location>
        <begin position="109"/>
        <end position="184"/>
    </location>
</feature>
<dbReference type="InterPro" id="IPR006677">
    <property type="entry name" value="tRNA_intron_Endonuc_cat-like"/>
</dbReference>
<dbReference type="EMBL" id="BX284604">
    <property type="protein sequence ID" value="CCD72720.1"/>
    <property type="molecule type" value="Genomic_DNA"/>
</dbReference>
<dbReference type="RefSeq" id="NP_741368.1">
    <property type="nucleotide sequence ID" value="NM_171313.7"/>
</dbReference>
<dbReference type="SMR" id="Q8MQ07"/>
<keyword evidence="4 7" id="KW-0456">Lyase</keyword>
<gene>
    <name evidence="7 9" type="primary">tsen-34</name>
    <name evidence="7" type="ORF">CELE_K08D10.12</name>
    <name evidence="9" type="ORF">K08D10.12</name>
</gene>
<dbReference type="OMA" id="AMRCCNQ"/>
<dbReference type="Bgee" id="WBGene00019535">
    <property type="expression patterns" value="Expressed in adult organism and 3 other cell types or tissues"/>
</dbReference>
<accession>Q8MQ07</accession>
<dbReference type="UCSC" id="K08D10.12">
    <property type="organism name" value="c. elegans"/>
</dbReference>
<dbReference type="HOGENOM" id="CLU_1361532_0_0_1"/>
<dbReference type="CDD" id="cd22363">
    <property type="entry name" value="tRNA-intron_lyase_C"/>
    <property type="match status" value="1"/>
</dbReference>
<dbReference type="Proteomes" id="UP000001940">
    <property type="component" value="Chromosome IV"/>
</dbReference>
<dbReference type="InterPro" id="IPR011856">
    <property type="entry name" value="tRNA_endonuc-like_dom_sf"/>
</dbReference>
<dbReference type="GO" id="GO:0000213">
    <property type="term" value="F:tRNA-intron lyase activity"/>
    <property type="evidence" value="ECO:0007669"/>
    <property type="project" value="UniProtKB-EC"/>
</dbReference>
<dbReference type="AlphaFoldDB" id="Q8MQ07"/>
<comment type="similarity">
    <text evidence="1">Belongs to the tRNA-intron endonuclease family.</text>
</comment>